<feature type="region of interest" description="Disordered" evidence="1">
    <location>
        <begin position="157"/>
        <end position="182"/>
    </location>
</feature>
<evidence type="ECO:0000313" key="4">
    <source>
        <dbReference type="Proteomes" id="UP000027730"/>
    </source>
</evidence>
<dbReference type="AlphaFoldDB" id="A0A074WS21"/>
<feature type="compositionally biased region" description="Polar residues" evidence="1">
    <location>
        <begin position="54"/>
        <end position="68"/>
    </location>
</feature>
<feature type="region of interest" description="Disordered" evidence="1">
    <location>
        <begin position="309"/>
        <end position="357"/>
    </location>
</feature>
<feature type="region of interest" description="Disordered" evidence="1">
    <location>
        <begin position="369"/>
        <end position="394"/>
    </location>
</feature>
<gene>
    <name evidence="3" type="ORF">M436DRAFT_82616</name>
</gene>
<dbReference type="Proteomes" id="UP000027730">
    <property type="component" value="Unassembled WGS sequence"/>
</dbReference>
<proteinExistence type="predicted"/>
<accession>A0A074WS21</accession>
<name>A0A074WS21_9PEZI</name>
<protein>
    <submittedName>
        <fullName evidence="3">Uncharacterized protein</fullName>
    </submittedName>
</protein>
<evidence type="ECO:0000256" key="2">
    <source>
        <dbReference type="SAM" id="Phobius"/>
    </source>
</evidence>
<sequence length="696" mass="77705">MDDASRRALEQALHDMRSMAQQRPQVVQPEQHAHSPRPYPSEARIFSPVPLPSHEQSQTPVSTTQPAHQGSPVFLPNGVVYRNATTTSQSQASTSTTQTTRKKSTVFLPNGGISYNIPPVSQVGTMMSQHAYQPAQQQRESSLHLSHSLNNTTQRAYQPTQMRPGAPHGQFNRGPYQPRQHPYGVPPSRFPPVLSGSCSQGMSHIPLPTGSASSTSCGPIQPQAFDMPQVRTPDDQNRLYRLYESRSRQHLIDPQAPSPGGVELSPQDPTEGQVFPTSQSISIGGLPLSRPHIGVPAKSYGRIQLPTQNPTRAFTQNPSQAPTQSPSQAAQPSVPKPEHCPQIKQRAGPQASSPSQDKTIPVTERLLHTLPPNVSKPSHPHQASPQSSTSPPRVWYPELQTVTYELRLQAQPVSEANHPSQKELVDAMQMRCCKKLRPHEFMDYLTMEHNARFKSGGFRVYDMLFMQTLLFANDQVLLVTRKLQTSCWEPPQSIWHVSDMSGLCTQALILEHMFKVLNNVSDLQPREIARCADHQRYDTAVNIVKENGSLIYGWSITISCEIKPQFAGLRLRNCSQELYAHFFNEKQVESLRMDPVWKAKVLKIFEVRRKARHAKREDSLMNRIGPVNFGKALEEDASGWQVHPPSFGKWSEVQDDYGEEWGFCKAIAGLGISALVLDFCALGYPLAFAIHLAFIH</sequence>
<feature type="region of interest" description="Disordered" evidence="1">
    <location>
        <begin position="1"/>
        <end position="71"/>
    </location>
</feature>
<organism evidence="3 4">
    <name type="scientific">Aureobasidium namibiae CBS 147.97</name>
    <dbReference type="NCBI Taxonomy" id="1043004"/>
    <lineage>
        <taxon>Eukaryota</taxon>
        <taxon>Fungi</taxon>
        <taxon>Dikarya</taxon>
        <taxon>Ascomycota</taxon>
        <taxon>Pezizomycotina</taxon>
        <taxon>Dothideomycetes</taxon>
        <taxon>Dothideomycetidae</taxon>
        <taxon>Dothideales</taxon>
        <taxon>Saccotheciaceae</taxon>
        <taxon>Aureobasidium</taxon>
    </lineage>
</organism>
<dbReference type="HOGENOM" id="CLU_473243_0_0_1"/>
<feature type="compositionally biased region" description="Basic and acidic residues" evidence="1">
    <location>
        <begin position="1"/>
        <end position="17"/>
    </location>
</feature>
<evidence type="ECO:0000313" key="3">
    <source>
        <dbReference type="EMBL" id="KEQ72512.1"/>
    </source>
</evidence>
<keyword evidence="2" id="KW-0472">Membrane</keyword>
<reference evidence="3 4" key="1">
    <citation type="journal article" date="2014" name="BMC Genomics">
        <title>Genome sequencing of four Aureobasidium pullulans varieties: biotechnological potential, stress tolerance, and description of new species.</title>
        <authorList>
            <person name="Gostin Ar C."/>
            <person name="Ohm R.A."/>
            <person name="Kogej T."/>
            <person name="Sonjak S."/>
            <person name="Turk M."/>
            <person name="Zajc J."/>
            <person name="Zalar P."/>
            <person name="Grube M."/>
            <person name="Sun H."/>
            <person name="Han J."/>
            <person name="Sharma A."/>
            <person name="Chiniquy J."/>
            <person name="Ngan C.Y."/>
            <person name="Lipzen A."/>
            <person name="Barry K."/>
            <person name="Grigoriev I.V."/>
            <person name="Gunde-Cimerman N."/>
        </authorList>
    </citation>
    <scope>NUCLEOTIDE SEQUENCE [LARGE SCALE GENOMIC DNA]</scope>
    <source>
        <strain evidence="3 4">CBS 147.97</strain>
    </source>
</reference>
<dbReference type="OrthoDB" id="3906271at2759"/>
<keyword evidence="4" id="KW-1185">Reference proteome</keyword>
<dbReference type="RefSeq" id="XP_013426833.1">
    <property type="nucleotide sequence ID" value="XM_013571379.1"/>
</dbReference>
<evidence type="ECO:0000256" key="1">
    <source>
        <dbReference type="SAM" id="MobiDB-lite"/>
    </source>
</evidence>
<feature type="compositionally biased region" description="Low complexity" evidence="1">
    <location>
        <begin position="318"/>
        <end position="333"/>
    </location>
</feature>
<feature type="compositionally biased region" description="Polar residues" evidence="1">
    <location>
        <begin position="267"/>
        <end position="282"/>
    </location>
</feature>
<dbReference type="EMBL" id="KL584711">
    <property type="protein sequence ID" value="KEQ72512.1"/>
    <property type="molecule type" value="Genomic_DNA"/>
</dbReference>
<keyword evidence="2" id="KW-0812">Transmembrane</keyword>
<dbReference type="GeneID" id="25417021"/>
<feature type="transmembrane region" description="Helical" evidence="2">
    <location>
        <begin position="672"/>
        <end position="695"/>
    </location>
</feature>
<feature type="compositionally biased region" description="Low complexity" evidence="1">
    <location>
        <begin position="380"/>
        <end position="392"/>
    </location>
</feature>
<feature type="region of interest" description="Disordered" evidence="1">
    <location>
        <begin position="248"/>
        <end position="295"/>
    </location>
</feature>
<keyword evidence="2" id="KW-1133">Transmembrane helix</keyword>